<dbReference type="GO" id="GO:0043165">
    <property type="term" value="P:Gram-negative-bacterium-type cell outer membrane assembly"/>
    <property type="evidence" value="ECO:0007669"/>
    <property type="project" value="UniProtKB-UniRule"/>
</dbReference>
<sequence length="212" mass="23800">MKCGPDVSKVPHGLHIQVAEHEQQKHQIAALRCVVPLLFILLLSACGFHLRGMNNVPRWLNNVAIISENDDKQFVSILQSRLEGSNVEVNPEPSRAKYWLIVNEVNLQQQIISVGASTNPRQYTLTLTVVFVLKTRTGQVINTPARISISRELILNNNRILGSKDEESILIGEMKQDAVTQIIYRLSHLQDFNPDTRKSSVGTKKATHAHLN</sequence>
<evidence type="ECO:0000256" key="3">
    <source>
        <dbReference type="ARBA" id="ARBA00023139"/>
    </source>
</evidence>
<evidence type="ECO:0000256" key="7">
    <source>
        <dbReference type="SAM" id="Phobius"/>
    </source>
</evidence>
<evidence type="ECO:0000313" key="9">
    <source>
        <dbReference type="Proteomes" id="UP000095229"/>
    </source>
</evidence>
<evidence type="ECO:0000256" key="4">
    <source>
        <dbReference type="ARBA" id="ARBA00023237"/>
    </source>
</evidence>
<dbReference type="STRING" id="45071.Lpar_2862"/>
<dbReference type="GO" id="GO:0015920">
    <property type="term" value="P:lipopolysaccharide transport"/>
    <property type="evidence" value="ECO:0007669"/>
    <property type="project" value="TreeGrafter"/>
</dbReference>
<gene>
    <name evidence="6 8" type="primary">lptE</name>
    <name evidence="8" type="ORF">lpari_02080</name>
</gene>
<keyword evidence="9" id="KW-1185">Reference proteome</keyword>
<dbReference type="PANTHER" id="PTHR38098:SF1">
    <property type="entry name" value="LPS-ASSEMBLY LIPOPROTEIN LPTE"/>
    <property type="match status" value="1"/>
</dbReference>
<dbReference type="GO" id="GO:0001530">
    <property type="term" value="F:lipopolysaccharide binding"/>
    <property type="evidence" value="ECO:0007669"/>
    <property type="project" value="TreeGrafter"/>
</dbReference>
<protein>
    <recommendedName>
        <fullName evidence="6">LPS-assembly lipoprotein LptE</fullName>
    </recommendedName>
</protein>
<evidence type="ECO:0000256" key="6">
    <source>
        <dbReference type="HAMAP-Rule" id="MF_01186"/>
    </source>
</evidence>
<dbReference type="GO" id="GO:0009279">
    <property type="term" value="C:cell outer membrane"/>
    <property type="evidence" value="ECO:0007669"/>
    <property type="project" value="UniProtKB-UniRule"/>
</dbReference>
<keyword evidence="3" id="KW-0564">Palmitate</keyword>
<evidence type="ECO:0000256" key="5">
    <source>
        <dbReference type="ARBA" id="ARBA00023288"/>
    </source>
</evidence>
<dbReference type="GO" id="GO:1990351">
    <property type="term" value="C:transporter complex"/>
    <property type="evidence" value="ECO:0007669"/>
    <property type="project" value="TreeGrafter"/>
</dbReference>
<dbReference type="Proteomes" id="UP000095229">
    <property type="component" value="Unassembled WGS sequence"/>
</dbReference>
<dbReference type="Pfam" id="PF04390">
    <property type="entry name" value="LptE"/>
    <property type="match status" value="1"/>
</dbReference>
<dbReference type="EMBL" id="LSOG01000061">
    <property type="protein sequence ID" value="OEH46878.1"/>
    <property type="molecule type" value="Genomic_DNA"/>
</dbReference>
<name>A0A1E5JS62_9GAMM</name>
<comment type="similarity">
    <text evidence="6">Belongs to the LptE lipoprotein family.</text>
</comment>
<evidence type="ECO:0000256" key="1">
    <source>
        <dbReference type="ARBA" id="ARBA00022729"/>
    </source>
</evidence>
<comment type="caution">
    <text evidence="8">The sequence shown here is derived from an EMBL/GenBank/DDBJ whole genome shotgun (WGS) entry which is preliminary data.</text>
</comment>
<dbReference type="PATRIC" id="fig|45071.6.peg.3083"/>
<dbReference type="RefSeq" id="WP_058518584.1">
    <property type="nucleotide sequence ID" value="NZ_CAAAIE010000001.1"/>
</dbReference>
<dbReference type="HAMAP" id="MF_01186">
    <property type="entry name" value="LPS_assembly_LptE"/>
    <property type="match status" value="1"/>
</dbReference>
<feature type="transmembrane region" description="Helical" evidence="7">
    <location>
        <begin position="29"/>
        <end position="50"/>
    </location>
</feature>
<organism evidence="8 9">
    <name type="scientific">Legionella parisiensis</name>
    <dbReference type="NCBI Taxonomy" id="45071"/>
    <lineage>
        <taxon>Bacteria</taxon>
        <taxon>Pseudomonadati</taxon>
        <taxon>Pseudomonadota</taxon>
        <taxon>Gammaproteobacteria</taxon>
        <taxon>Legionellales</taxon>
        <taxon>Legionellaceae</taxon>
        <taxon>Legionella</taxon>
    </lineage>
</organism>
<keyword evidence="7" id="KW-1133">Transmembrane helix</keyword>
<keyword evidence="5 8" id="KW-0449">Lipoprotein</keyword>
<dbReference type="AlphaFoldDB" id="A0A1E5JS62"/>
<dbReference type="PANTHER" id="PTHR38098">
    <property type="entry name" value="LPS-ASSEMBLY LIPOPROTEIN LPTE"/>
    <property type="match status" value="1"/>
</dbReference>
<keyword evidence="7" id="KW-0812">Transmembrane</keyword>
<dbReference type="Gene3D" id="3.30.160.150">
    <property type="entry name" value="Lipoprotein like domain"/>
    <property type="match status" value="1"/>
</dbReference>
<comment type="function">
    <text evidence="6">Together with LptD, is involved in the assembly of lipopolysaccharide (LPS) at the surface of the outer membrane. Required for the proper assembly of LptD. Binds LPS and may serve as the LPS recognition site at the outer membrane.</text>
</comment>
<reference evidence="8 9" key="1">
    <citation type="submission" date="2016-02" db="EMBL/GenBank/DDBJ databases">
        <title>Secondary metabolites in Legionella.</title>
        <authorList>
            <person name="Tobias N.J."/>
            <person name="Bode H.B."/>
        </authorList>
    </citation>
    <scope>NUCLEOTIDE SEQUENCE [LARGE SCALE GENOMIC DNA]</scope>
    <source>
        <strain evidence="8 9">DSM 19216</strain>
    </source>
</reference>
<accession>A0A1E5JS62</accession>
<proteinExistence type="inferred from homology"/>
<evidence type="ECO:0000313" key="8">
    <source>
        <dbReference type="EMBL" id="OEH46878.1"/>
    </source>
</evidence>
<evidence type="ECO:0000256" key="2">
    <source>
        <dbReference type="ARBA" id="ARBA00023136"/>
    </source>
</evidence>
<dbReference type="InterPro" id="IPR007485">
    <property type="entry name" value="LPS_assembly_LptE"/>
</dbReference>
<comment type="subunit">
    <text evidence="6">Component of the lipopolysaccharide transport and assembly complex. Interacts with LptD.</text>
</comment>
<keyword evidence="1" id="KW-0732">Signal</keyword>
<keyword evidence="4 6" id="KW-0998">Cell outer membrane</keyword>
<keyword evidence="2 6" id="KW-0472">Membrane</keyword>